<evidence type="ECO:0000256" key="2">
    <source>
        <dbReference type="ARBA" id="ARBA00022692"/>
    </source>
</evidence>
<dbReference type="InterPro" id="IPR016186">
    <property type="entry name" value="C-type_lectin-like/link_sf"/>
</dbReference>
<dbReference type="GO" id="GO:0016020">
    <property type="term" value="C:membrane"/>
    <property type="evidence" value="ECO:0007669"/>
    <property type="project" value="UniProtKB-SubCell"/>
</dbReference>
<evidence type="ECO:0000313" key="9">
    <source>
        <dbReference type="Proteomes" id="UP000472260"/>
    </source>
</evidence>
<dbReference type="InterPro" id="IPR001304">
    <property type="entry name" value="C-type_lectin-like"/>
</dbReference>
<dbReference type="Proteomes" id="UP000472260">
    <property type="component" value="Unassembled WGS sequence"/>
</dbReference>
<evidence type="ECO:0000256" key="1">
    <source>
        <dbReference type="ARBA" id="ARBA00004479"/>
    </source>
</evidence>
<keyword evidence="3" id="KW-0732">Signal</keyword>
<organism evidence="8 9">
    <name type="scientific">Sinocyclocheilus anshuiensis</name>
    <dbReference type="NCBI Taxonomy" id="1608454"/>
    <lineage>
        <taxon>Eukaryota</taxon>
        <taxon>Metazoa</taxon>
        <taxon>Chordata</taxon>
        <taxon>Craniata</taxon>
        <taxon>Vertebrata</taxon>
        <taxon>Euteleostomi</taxon>
        <taxon>Actinopterygii</taxon>
        <taxon>Neopterygii</taxon>
        <taxon>Teleostei</taxon>
        <taxon>Ostariophysi</taxon>
        <taxon>Cypriniformes</taxon>
        <taxon>Cyprinidae</taxon>
        <taxon>Cyprininae</taxon>
        <taxon>Sinocyclocheilus</taxon>
    </lineage>
</organism>
<dbReference type="GO" id="GO:0030246">
    <property type="term" value="F:carbohydrate binding"/>
    <property type="evidence" value="ECO:0007669"/>
    <property type="project" value="UniProtKB-KW"/>
</dbReference>
<evidence type="ECO:0000256" key="5">
    <source>
        <dbReference type="ARBA" id="ARBA00022989"/>
    </source>
</evidence>
<dbReference type="SMART" id="SM00034">
    <property type="entry name" value="CLECT"/>
    <property type="match status" value="1"/>
</dbReference>
<dbReference type="Gene3D" id="3.10.100.10">
    <property type="entry name" value="Mannose-Binding Protein A, subunit A"/>
    <property type="match status" value="1"/>
</dbReference>
<keyword evidence="9" id="KW-1185">Reference proteome</keyword>
<dbReference type="AlphaFoldDB" id="A0A671Q2Q1"/>
<reference evidence="8" key="2">
    <citation type="submission" date="2025-09" db="UniProtKB">
        <authorList>
            <consortium name="Ensembl"/>
        </authorList>
    </citation>
    <scope>IDENTIFICATION</scope>
</reference>
<evidence type="ECO:0000259" key="7">
    <source>
        <dbReference type="PROSITE" id="PS50041"/>
    </source>
</evidence>
<evidence type="ECO:0000313" key="8">
    <source>
        <dbReference type="Ensembl" id="ENSSANP00000065854.1"/>
    </source>
</evidence>
<feature type="domain" description="C-type lectin" evidence="7">
    <location>
        <begin position="20"/>
        <end position="151"/>
    </location>
</feature>
<keyword evidence="2" id="KW-0812">Transmembrane</keyword>
<evidence type="ECO:0000256" key="3">
    <source>
        <dbReference type="ARBA" id="ARBA00022729"/>
    </source>
</evidence>
<keyword evidence="4" id="KW-0430">Lectin</keyword>
<sequence>QNHFSVLQNVLCQQICKRGTEKPCYKIAYFQDTRRKLNFEDASRACRSDGGDLLSIESKTEQTLIENFIHELKASDGDFWIGLRRDQGYEEINGDCPSQYYWLDGSRATFRCDESHIRHISFVGAFAHGFVCVCVTGTGTGMSLLVDLRCV</sequence>
<dbReference type="SUPFAM" id="SSF56436">
    <property type="entry name" value="C-type lectin-like"/>
    <property type="match status" value="1"/>
</dbReference>
<proteinExistence type="predicted"/>
<dbReference type="GO" id="GO:0005540">
    <property type="term" value="F:hyaluronic acid binding"/>
    <property type="evidence" value="ECO:0007669"/>
    <property type="project" value="TreeGrafter"/>
</dbReference>
<dbReference type="PROSITE" id="PS50041">
    <property type="entry name" value="C_TYPE_LECTIN_2"/>
    <property type="match status" value="1"/>
</dbReference>
<accession>A0A671Q2Q1</accession>
<dbReference type="InterPro" id="IPR016187">
    <property type="entry name" value="CTDL_fold"/>
</dbReference>
<name>A0A671Q2Q1_9TELE</name>
<protein>
    <submittedName>
        <fullName evidence="8">Layilin a</fullName>
    </submittedName>
</protein>
<dbReference type="PANTHER" id="PTHR14789">
    <property type="entry name" value="CHONDROLECTIN VARIANT CHODLFDELTAE"/>
    <property type="match status" value="1"/>
</dbReference>
<keyword evidence="6" id="KW-0472">Membrane</keyword>
<evidence type="ECO:0000256" key="6">
    <source>
        <dbReference type="ARBA" id="ARBA00023136"/>
    </source>
</evidence>
<keyword evidence="5" id="KW-1133">Transmembrane helix</keyword>
<comment type="subcellular location">
    <subcellularLocation>
        <location evidence="1">Membrane</location>
        <topology evidence="1">Single-pass type I membrane protein</topology>
    </subcellularLocation>
</comment>
<dbReference type="PANTHER" id="PTHR14789:SF2">
    <property type="entry name" value="LAYILIN"/>
    <property type="match status" value="1"/>
</dbReference>
<dbReference type="Pfam" id="PF00059">
    <property type="entry name" value="Lectin_C"/>
    <property type="match status" value="1"/>
</dbReference>
<dbReference type="InterPro" id="IPR051505">
    <property type="entry name" value="C-type_lectin_domain"/>
</dbReference>
<dbReference type="Ensembl" id="ENSSANT00000070003.1">
    <property type="protein sequence ID" value="ENSSANP00000065854.1"/>
    <property type="gene ID" value="ENSSANG00000032836.1"/>
</dbReference>
<reference evidence="8" key="1">
    <citation type="submission" date="2025-08" db="UniProtKB">
        <authorList>
            <consortium name="Ensembl"/>
        </authorList>
    </citation>
    <scope>IDENTIFICATION</scope>
</reference>
<evidence type="ECO:0000256" key="4">
    <source>
        <dbReference type="ARBA" id="ARBA00022734"/>
    </source>
</evidence>